<evidence type="ECO:0000259" key="4">
    <source>
        <dbReference type="PROSITE" id="PS51387"/>
    </source>
</evidence>
<dbReference type="Proteomes" id="UP000509367">
    <property type="component" value="Chromosome"/>
</dbReference>
<keyword evidence="6" id="KW-1185">Reference proteome</keyword>
<dbReference type="Gene3D" id="3.30.70.2520">
    <property type="match status" value="1"/>
</dbReference>
<dbReference type="Gene3D" id="3.30.465.10">
    <property type="match status" value="1"/>
</dbReference>
<reference evidence="5 6" key="1">
    <citation type="submission" date="2020-06" db="EMBL/GenBank/DDBJ databases">
        <title>Oricola thermophila sp. nov. isolated from a tidal sediments.</title>
        <authorList>
            <person name="Kwon K.K."/>
            <person name="Yang S.-H."/>
            <person name="Park M.-J."/>
        </authorList>
    </citation>
    <scope>NUCLEOTIDE SEQUENCE [LARGE SCALE GENOMIC DNA]</scope>
    <source>
        <strain evidence="5 6">MEBiC13590</strain>
    </source>
</reference>
<dbReference type="KEGG" id="orm:HTY61_17940"/>
<dbReference type="PROSITE" id="PS51387">
    <property type="entry name" value="FAD_PCMH"/>
    <property type="match status" value="1"/>
</dbReference>
<evidence type="ECO:0000256" key="1">
    <source>
        <dbReference type="ARBA" id="ARBA00022630"/>
    </source>
</evidence>
<feature type="domain" description="FAD-binding PCMH-type" evidence="4">
    <location>
        <begin position="14"/>
        <end position="182"/>
    </location>
</feature>
<accession>A0A6N1VGZ0</accession>
<dbReference type="InterPro" id="IPR036318">
    <property type="entry name" value="FAD-bd_PCMH-like_sf"/>
</dbReference>
<dbReference type="Pfam" id="PF04030">
    <property type="entry name" value="ALO"/>
    <property type="match status" value="1"/>
</dbReference>
<dbReference type="Gene3D" id="1.10.45.10">
    <property type="entry name" value="Vanillyl-alcohol Oxidase, Chain A, domain 4"/>
    <property type="match status" value="1"/>
</dbReference>
<evidence type="ECO:0000256" key="2">
    <source>
        <dbReference type="ARBA" id="ARBA00022827"/>
    </source>
</evidence>
<gene>
    <name evidence="5" type="ORF">HTY61_17940</name>
</gene>
<evidence type="ECO:0000256" key="3">
    <source>
        <dbReference type="ARBA" id="ARBA00023002"/>
    </source>
</evidence>
<evidence type="ECO:0000313" key="5">
    <source>
        <dbReference type="EMBL" id="QKV20196.1"/>
    </source>
</evidence>
<dbReference type="PANTHER" id="PTHR43762:SF1">
    <property type="entry name" value="D-ARABINONO-1,4-LACTONE OXIDASE"/>
    <property type="match status" value="1"/>
</dbReference>
<dbReference type="AlphaFoldDB" id="A0A6N1VGZ0"/>
<keyword evidence="1" id="KW-0285">Flavoprotein</keyword>
<dbReference type="PIRSF" id="PIRSF000136">
    <property type="entry name" value="LGO_GLO"/>
    <property type="match status" value="1"/>
</dbReference>
<dbReference type="GO" id="GO:0003885">
    <property type="term" value="F:D-arabinono-1,4-lactone oxidase activity"/>
    <property type="evidence" value="ECO:0007669"/>
    <property type="project" value="InterPro"/>
</dbReference>
<proteinExistence type="predicted"/>
<dbReference type="EMBL" id="CP054836">
    <property type="protein sequence ID" value="QKV20196.1"/>
    <property type="molecule type" value="Genomic_DNA"/>
</dbReference>
<dbReference type="Gene3D" id="3.30.43.10">
    <property type="entry name" value="Uridine Diphospho-n-acetylenolpyruvylglucosamine Reductase, domain 2"/>
    <property type="match status" value="1"/>
</dbReference>
<dbReference type="InterPro" id="IPR016171">
    <property type="entry name" value="Vanillyl_alc_oxidase_C-sub2"/>
</dbReference>
<dbReference type="GO" id="GO:0071949">
    <property type="term" value="F:FAD binding"/>
    <property type="evidence" value="ECO:0007669"/>
    <property type="project" value="InterPro"/>
</dbReference>
<dbReference type="NCBIfam" id="TIGR01679">
    <property type="entry name" value="bact_FAD_ox"/>
    <property type="match status" value="1"/>
</dbReference>
<dbReference type="GO" id="GO:0016020">
    <property type="term" value="C:membrane"/>
    <property type="evidence" value="ECO:0007669"/>
    <property type="project" value="InterPro"/>
</dbReference>
<dbReference type="InterPro" id="IPR007173">
    <property type="entry name" value="ALO_C"/>
</dbReference>
<dbReference type="InterPro" id="IPR006094">
    <property type="entry name" value="Oxid_FAD_bind_N"/>
</dbReference>
<name>A0A6N1VGZ0_9HYPH</name>
<keyword evidence="3" id="KW-0560">Oxidoreductase</keyword>
<dbReference type="InterPro" id="IPR016169">
    <property type="entry name" value="FAD-bd_PCMH_sub2"/>
</dbReference>
<sequence length="429" mass="47830">MAGRDAGWIDWGRQYPAAGCRIETPSNVEEMREIVAADHGPVRAVGAGHSFSPLVADAETLVSLDSFKGIEAIDREKGIARVRAGSRLHELTAALHEEGLAFRNLGDIDAQSIAGATATATHGTGVSLPCLSAEIAGLEILRADGSMVEIDGERDPDLLAAARVSLGALGIVTRIDFRVVEAHRLHRRTWSMPLAEALSSAQDLWRTHRNFEFYYIPFSDYCLAISHDLTDEAPRAGPKGDDDAAVHDLRRARDLLGWWRWLRRLVIRRELARFPEEDAVDYNWKLLASERNVPFRETEYHLPVDTALDALKEAVAIIEARCPEVFFPIEVRQTAGDDSWLSPFQGGNRISVAVHSWWKDGHAVLQSLVEPVFLAAGGRPHWGKMHGLGREKLEALYPDFARFDELRREWDPQGRFVNDHLATIFGVSR</sequence>
<dbReference type="PANTHER" id="PTHR43762">
    <property type="entry name" value="L-GULONOLACTONE OXIDASE"/>
    <property type="match status" value="1"/>
</dbReference>
<dbReference type="Pfam" id="PF01565">
    <property type="entry name" value="FAD_binding_4"/>
    <property type="match status" value="1"/>
</dbReference>
<organism evidence="5 6">
    <name type="scientific">Oricola thermophila</name>
    <dbReference type="NCBI Taxonomy" id="2742145"/>
    <lineage>
        <taxon>Bacteria</taxon>
        <taxon>Pseudomonadati</taxon>
        <taxon>Pseudomonadota</taxon>
        <taxon>Alphaproteobacteria</taxon>
        <taxon>Hyphomicrobiales</taxon>
        <taxon>Ahrensiaceae</taxon>
        <taxon>Oricola</taxon>
    </lineage>
</organism>
<protein>
    <submittedName>
        <fullName evidence="5">FAD-binding protein</fullName>
    </submittedName>
</protein>
<dbReference type="SUPFAM" id="SSF56176">
    <property type="entry name" value="FAD-binding/transporter-associated domain-like"/>
    <property type="match status" value="1"/>
</dbReference>
<keyword evidence="2" id="KW-0274">FAD</keyword>
<evidence type="ECO:0000313" key="6">
    <source>
        <dbReference type="Proteomes" id="UP000509367"/>
    </source>
</evidence>
<dbReference type="InterPro" id="IPR016167">
    <property type="entry name" value="FAD-bd_PCMH_sub1"/>
</dbReference>
<dbReference type="RefSeq" id="WP_175278087.1">
    <property type="nucleotide sequence ID" value="NZ_CP054836.1"/>
</dbReference>
<dbReference type="InterPro" id="IPR016166">
    <property type="entry name" value="FAD-bd_PCMH"/>
</dbReference>
<dbReference type="InterPro" id="IPR010031">
    <property type="entry name" value="FAD_lactone_oxidase-like"/>
</dbReference>